<dbReference type="InterPro" id="IPR000847">
    <property type="entry name" value="LysR_HTH_N"/>
</dbReference>
<keyword evidence="2" id="KW-0805">Transcription regulation</keyword>
<dbReference type="FunFam" id="1.10.10.10:FF:000001">
    <property type="entry name" value="LysR family transcriptional regulator"/>
    <property type="match status" value="1"/>
</dbReference>
<organism evidence="6 7">
    <name type="scientific">Stenotrophomonas terrae</name>
    <dbReference type="NCBI Taxonomy" id="405446"/>
    <lineage>
        <taxon>Bacteria</taxon>
        <taxon>Pseudomonadati</taxon>
        <taxon>Pseudomonadota</taxon>
        <taxon>Gammaproteobacteria</taxon>
        <taxon>Lysobacterales</taxon>
        <taxon>Lysobacteraceae</taxon>
        <taxon>Stenotrophomonas</taxon>
    </lineage>
</organism>
<dbReference type="SUPFAM" id="SSF53850">
    <property type="entry name" value="Periplasmic binding protein-like II"/>
    <property type="match status" value="1"/>
</dbReference>
<name>A0A0R0CCK6_9GAMM</name>
<accession>A0A0R0CCK6</accession>
<evidence type="ECO:0000259" key="5">
    <source>
        <dbReference type="PROSITE" id="PS50931"/>
    </source>
</evidence>
<evidence type="ECO:0000313" key="6">
    <source>
        <dbReference type="EMBL" id="KRG67404.1"/>
    </source>
</evidence>
<dbReference type="PANTHER" id="PTHR30579">
    <property type="entry name" value="TRANSCRIPTIONAL REGULATOR"/>
    <property type="match status" value="1"/>
</dbReference>
<dbReference type="Gene3D" id="1.10.10.10">
    <property type="entry name" value="Winged helix-like DNA-binding domain superfamily/Winged helix DNA-binding domain"/>
    <property type="match status" value="1"/>
</dbReference>
<protein>
    <submittedName>
        <fullName evidence="6">LysR family transcriptional regulator</fullName>
    </submittedName>
</protein>
<dbReference type="InterPro" id="IPR036390">
    <property type="entry name" value="WH_DNA-bd_sf"/>
</dbReference>
<dbReference type="GO" id="GO:0003700">
    <property type="term" value="F:DNA-binding transcription factor activity"/>
    <property type="evidence" value="ECO:0007669"/>
    <property type="project" value="InterPro"/>
</dbReference>
<dbReference type="PATRIC" id="fig|405446.3.peg.1464"/>
<comment type="caution">
    <text evidence="6">The sequence shown here is derived from an EMBL/GenBank/DDBJ whole genome shotgun (WGS) entry which is preliminary data.</text>
</comment>
<keyword evidence="7" id="KW-1185">Reference proteome</keyword>
<dbReference type="PROSITE" id="PS50931">
    <property type="entry name" value="HTH_LYSR"/>
    <property type="match status" value="1"/>
</dbReference>
<dbReference type="OrthoDB" id="5723059at2"/>
<keyword evidence="4" id="KW-0804">Transcription</keyword>
<gene>
    <name evidence="6" type="ORF">ABB27_09910</name>
</gene>
<dbReference type="AlphaFoldDB" id="A0A0R0CCK6"/>
<dbReference type="Gene3D" id="3.40.190.10">
    <property type="entry name" value="Periplasmic binding protein-like II"/>
    <property type="match status" value="2"/>
</dbReference>
<evidence type="ECO:0000256" key="2">
    <source>
        <dbReference type="ARBA" id="ARBA00023015"/>
    </source>
</evidence>
<dbReference type="Proteomes" id="UP000051863">
    <property type="component" value="Unassembled WGS sequence"/>
</dbReference>
<dbReference type="InterPro" id="IPR036388">
    <property type="entry name" value="WH-like_DNA-bd_sf"/>
</dbReference>
<dbReference type="Pfam" id="PF03466">
    <property type="entry name" value="LysR_substrate"/>
    <property type="match status" value="1"/>
</dbReference>
<evidence type="ECO:0000313" key="7">
    <source>
        <dbReference type="Proteomes" id="UP000051863"/>
    </source>
</evidence>
<keyword evidence="3" id="KW-0238">DNA-binding</keyword>
<evidence type="ECO:0000256" key="4">
    <source>
        <dbReference type="ARBA" id="ARBA00023163"/>
    </source>
</evidence>
<evidence type="ECO:0000256" key="1">
    <source>
        <dbReference type="ARBA" id="ARBA00009437"/>
    </source>
</evidence>
<dbReference type="InterPro" id="IPR005119">
    <property type="entry name" value="LysR_subst-bd"/>
</dbReference>
<dbReference type="PANTHER" id="PTHR30579:SF7">
    <property type="entry name" value="HTH-TYPE TRANSCRIPTIONAL REGULATOR LRHA-RELATED"/>
    <property type="match status" value="1"/>
</dbReference>
<feature type="domain" description="HTH lysR-type" evidence="5">
    <location>
        <begin position="13"/>
        <end position="70"/>
    </location>
</feature>
<dbReference type="SUPFAM" id="SSF46785">
    <property type="entry name" value="Winged helix' DNA-binding domain"/>
    <property type="match status" value="1"/>
</dbReference>
<dbReference type="PRINTS" id="PR00039">
    <property type="entry name" value="HTHLYSR"/>
</dbReference>
<dbReference type="GO" id="GO:0003677">
    <property type="term" value="F:DNA binding"/>
    <property type="evidence" value="ECO:0007669"/>
    <property type="project" value="UniProtKB-KW"/>
</dbReference>
<proteinExistence type="inferred from homology"/>
<sequence length="294" mass="31822">MVRPSEKPNRVHYELDLLRALVTVADCGSFTVAAARLHSTQSTVSQKLRRLEDLAGHRLLDRGVRDVRPTDIGETVLGYARRMLALNEQLGELLSGEGVATVIRLGVPEDFAAGRTTGMLAEFSRTHPQVKLEVSSGLSRALTEAYDRGELDVILVKQRRGSREAVACWPEPMCWVDSISTPSLLLNPVPLVAFPPRGMYREDMIDAIEALGRRWRISFTSSSLGGIQSAVADGLGISLLPARAVTAAHKVLGQESGLPPIEGVELALLHRAALDPQARALAGLLIRMLEQGAA</sequence>
<dbReference type="EMBL" id="LDJJ01000032">
    <property type="protein sequence ID" value="KRG67404.1"/>
    <property type="molecule type" value="Genomic_DNA"/>
</dbReference>
<comment type="similarity">
    <text evidence="1">Belongs to the LysR transcriptional regulatory family.</text>
</comment>
<reference evidence="6 7" key="1">
    <citation type="submission" date="2015-05" db="EMBL/GenBank/DDBJ databases">
        <title>Genome sequencing and analysis of members of genus Stenotrophomonas.</title>
        <authorList>
            <person name="Patil P.P."/>
            <person name="Midha S."/>
            <person name="Patil P.B."/>
        </authorList>
    </citation>
    <scope>NUCLEOTIDE SEQUENCE [LARGE SCALE GENOMIC DNA]</scope>
    <source>
        <strain evidence="6 7">DSM 18941</strain>
    </source>
</reference>
<evidence type="ECO:0000256" key="3">
    <source>
        <dbReference type="ARBA" id="ARBA00023125"/>
    </source>
</evidence>
<dbReference type="InterPro" id="IPR050176">
    <property type="entry name" value="LTTR"/>
</dbReference>
<dbReference type="Pfam" id="PF00126">
    <property type="entry name" value="HTH_1"/>
    <property type="match status" value="1"/>
</dbReference>